<gene>
    <name evidence="2" type="ORF">CathTA2_2852</name>
</gene>
<protein>
    <submittedName>
        <fullName evidence="2">Uncharacterized protein</fullName>
    </submittedName>
</protein>
<organism evidence="2 3">
    <name type="scientific">Caldalkalibacillus thermarum (strain TA2.A1)</name>
    <dbReference type="NCBI Taxonomy" id="986075"/>
    <lineage>
        <taxon>Bacteria</taxon>
        <taxon>Bacillati</taxon>
        <taxon>Bacillota</taxon>
        <taxon>Bacilli</taxon>
        <taxon>Bacillales</taxon>
        <taxon>Bacillaceae</taxon>
        <taxon>Caldalkalibacillus</taxon>
    </lineage>
</organism>
<name>F5LAB7_CALTT</name>
<dbReference type="Proteomes" id="UP000010716">
    <property type="component" value="Unassembled WGS sequence"/>
</dbReference>
<accession>F5LAB7</accession>
<proteinExistence type="predicted"/>
<sequence>MMKANENRKTPSIDSLEQKQKKAQPSEKVNLTDKKLSGPDRPST</sequence>
<evidence type="ECO:0000313" key="2">
    <source>
        <dbReference type="EMBL" id="EGL81666.1"/>
    </source>
</evidence>
<evidence type="ECO:0000256" key="1">
    <source>
        <dbReference type="SAM" id="MobiDB-lite"/>
    </source>
</evidence>
<dbReference type="RefSeq" id="WP_007506192.1">
    <property type="nucleotide sequence ID" value="NZ_AFCE01000163.1"/>
</dbReference>
<feature type="region of interest" description="Disordered" evidence="1">
    <location>
        <begin position="1"/>
        <end position="44"/>
    </location>
</feature>
<dbReference type="EMBL" id="AFCE01000163">
    <property type="protein sequence ID" value="EGL81666.1"/>
    <property type="molecule type" value="Genomic_DNA"/>
</dbReference>
<evidence type="ECO:0000313" key="3">
    <source>
        <dbReference type="Proteomes" id="UP000010716"/>
    </source>
</evidence>
<feature type="compositionally biased region" description="Basic and acidic residues" evidence="1">
    <location>
        <begin position="30"/>
        <end position="44"/>
    </location>
</feature>
<comment type="caution">
    <text evidence="2">The sequence shown here is derived from an EMBL/GenBank/DDBJ whole genome shotgun (WGS) entry which is preliminary data.</text>
</comment>
<feature type="compositionally biased region" description="Basic and acidic residues" evidence="1">
    <location>
        <begin position="1"/>
        <end position="20"/>
    </location>
</feature>
<dbReference type="AlphaFoldDB" id="F5LAB7"/>
<reference evidence="2 3" key="1">
    <citation type="journal article" date="2011" name="J. Bacteriol.">
        <title>Draft genome sequence of the thermoalkaliphilic Caldalkalibacillus thermarum strain TA2.A1.</title>
        <authorList>
            <person name="Kalamorz F."/>
            <person name="Keis S."/>
            <person name="McMillan D.G."/>
            <person name="Olsson K."/>
            <person name="Stanton J.A."/>
            <person name="Stockwell P."/>
            <person name="Black M.A."/>
            <person name="Klingeman D.M."/>
            <person name="Land M.L."/>
            <person name="Han C.S."/>
            <person name="Martin S.L."/>
            <person name="Becher S.A."/>
            <person name="Peddie C.J."/>
            <person name="Morgan H.W."/>
            <person name="Matthies D."/>
            <person name="Preiss L."/>
            <person name="Meier T."/>
            <person name="Brown S.D."/>
            <person name="Cook G.M."/>
        </authorList>
    </citation>
    <scope>NUCLEOTIDE SEQUENCE [LARGE SCALE GENOMIC DNA]</scope>
    <source>
        <strain evidence="2 3">TA2.A1</strain>
    </source>
</reference>